<keyword evidence="2" id="KW-1185">Reference proteome</keyword>
<protein>
    <submittedName>
        <fullName evidence="1">Uncharacterized protein</fullName>
    </submittedName>
</protein>
<evidence type="ECO:0000313" key="2">
    <source>
        <dbReference type="Proteomes" id="UP001172386"/>
    </source>
</evidence>
<evidence type="ECO:0000313" key="1">
    <source>
        <dbReference type="EMBL" id="KAJ9658180.1"/>
    </source>
</evidence>
<organism evidence="1 2">
    <name type="scientific">Neophaeococcomyces mojaviensis</name>
    <dbReference type="NCBI Taxonomy" id="3383035"/>
    <lineage>
        <taxon>Eukaryota</taxon>
        <taxon>Fungi</taxon>
        <taxon>Dikarya</taxon>
        <taxon>Ascomycota</taxon>
        <taxon>Pezizomycotina</taxon>
        <taxon>Eurotiomycetes</taxon>
        <taxon>Chaetothyriomycetidae</taxon>
        <taxon>Chaetothyriales</taxon>
        <taxon>Chaetothyriales incertae sedis</taxon>
        <taxon>Neophaeococcomyces</taxon>
    </lineage>
</organism>
<reference evidence="1" key="1">
    <citation type="submission" date="2022-10" db="EMBL/GenBank/DDBJ databases">
        <title>Culturing micro-colonial fungi from biological soil crusts in the Mojave desert and describing Neophaeococcomyces mojavensis, and introducing the new genera and species Taxawa tesnikishii.</title>
        <authorList>
            <person name="Kurbessoian T."/>
            <person name="Stajich J.E."/>
        </authorList>
    </citation>
    <scope>NUCLEOTIDE SEQUENCE</scope>
    <source>
        <strain evidence="1">JES_112</strain>
    </source>
</reference>
<comment type="caution">
    <text evidence="1">The sequence shown here is derived from an EMBL/GenBank/DDBJ whole genome shotgun (WGS) entry which is preliminary data.</text>
</comment>
<name>A0ACC3AA57_9EURO</name>
<dbReference type="EMBL" id="JAPDRQ010000054">
    <property type="protein sequence ID" value="KAJ9658180.1"/>
    <property type="molecule type" value="Genomic_DNA"/>
</dbReference>
<accession>A0ACC3AA57</accession>
<sequence>MSVRAKLIGTWECLYLTATNAKDESDIIHPFTEHINGNIIYSDDGYMGALIQRPDIPKFTLGPLQGTAEQYEKASSGTQGYHGPFYLEEKADGQVKLFHKMIVSLPTNWTGETQVRWCQMWEEDGRLYMKLGPDFNITFDDGVERKVEVGWRKREANTRITPP</sequence>
<proteinExistence type="predicted"/>
<dbReference type="Proteomes" id="UP001172386">
    <property type="component" value="Unassembled WGS sequence"/>
</dbReference>
<gene>
    <name evidence="1" type="ORF">H2198_003885</name>
</gene>